<keyword evidence="2" id="KW-1185">Reference proteome</keyword>
<sequence>MVSAPLRRVVSAPLRRVVSAPLLHDLLRRSTVHLLLLLFRVAVVDQCLVALVKRNSICRPDDRRKLTDVEKYKSQIINVIRDLMEMRLSNKMLCTGLSKF</sequence>
<reference evidence="2" key="1">
    <citation type="journal article" date="2022" name="Mol. Ecol. Resour.">
        <title>The genomes of chicory, endive, great burdock and yacon provide insights into Asteraceae palaeo-polyploidization history and plant inulin production.</title>
        <authorList>
            <person name="Fan W."/>
            <person name="Wang S."/>
            <person name="Wang H."/>
            <person name="Wang A."/>
            <person name="Jiang F."/>
            <person name="Liu H."/>
            <person name="Zhao H."/>
            <person name="Xu D."/>
            <person name="Zhang Y."/>
        </authorList>
    </citation>
    <scope>NUCLEOTIDE SEQUENCE [LARGE SCALE GENOMIC DNA]</scope>
    <source>
        <strain evidence="2">cv. Yunnan</strain>
    </source>
</reference>
<comment type="caution">
    <text evidence="1">The sequence shown here is derived from an EMBL/GenBank/DDBJ whole genome shotgun (WGS) entry which is preliminary data.</text>
</comment>
<evidence type="ECO:0000313" key="2">
    <source>
        <dbReference type="Proteomes" id="UP001056120"/>
    </source>
</evidence>
<dbReference type="EMBL" id="CM042035">
    <property type="protein sequence ID" value="KAI3756230.1"/>
    <property type="molecule type" value="Genomic_DNA"/>
</dbReference>
<accession>A0ACB9EC25</accession>
<organism evidence="1 2">
    <name type="scientific">Smallanthus sonchifolius</name>
    <dbReference type="NCBI Taxonomy" id="185202"/>
    <lineage>
        <taxon>Eukaryota</taxon>
        <taxon>Viridiplantae</taxon>
        <taxon>Streptophyta</taxon>
        <taxon>Embryophyta</taxon>
        <taxon>Tracheophyta</taxon>
        <taxon>Spermatophyta</taxon>
        <taxon>Magnoliopsida</taxon>
        <taxon>eudicotyledons</taxon>
        <taxon>Gunneridae</taxon>
        <taxon>Pentapetalae</taxon>
        <taxon>asterids</taxon>
        <taxon>campanulids</taxon>
        <taxon>Asterales</taxon>
        <taxon>Asteraceae</taxon>
        <taxon>Asteroideae</taxon>
        <taxon>Heliantheae alliance</taxon>
        <taxon>Millerieae</taxon>
        <taxon>Smallanthus</taxon>
    </lineage>
</organism>
<evidence type="ECO:0000313" key="1">
    <source>
        <dbReference type="EMBL" id="KAI3756230.1"/>
    </source>
</evidence>
<protein>
    <submittedName>
        <fullName evidence="1">Uncharacterized protein</fullName>
    </submittedName>
</protein>
<name>A0ACB9EC25_9ASTR</name>
<reference evidence="1 2" key="2">
    <citation type="journal article" date="2022" name="Mol. Ecol. Resour.">
        <title>The genomes of chicory, endive, great burdock and yacon provide insights into Asteraceae paleo-polyploidization history and plant inulin production.</title>
        <authorList>
            <person name="Fan W."/>
            <person name="Wang S."/>
            <person name="Wang H."/>
            <person name="Wang A."/>
            <person name="Jiang F."/>
            <person name="Liu H."/>
            <person name="Zhao H."/>
            <person name="Xu D."/>
            <person name="Zhang Y."/>
        </authorList>
    </citation>
    <scope>NUCLEOTIDE SEQUENCE [LARGE SCALE GENOMIC DNA]</scope>
    <source>
        <strain evidence="2">cv. Yunnan</strain>
        <tissue evidence="1">Leaves</tissue>
    </source>
</reference>
<gene>
    <name evidence="1" type="ORF">L1987_56049</name>
</gene>
<dbReference type="Proteomes" id="UP001056120">
    <property type="component" value="Linkage Group LG18"/>
</dbReference>
<proteinExistence type="predicted"/>